<keyword evidence="5" id="KW-1185">Reference proteome</keyword>
<evidence type="ECO:0000313" key="4">
    <source>
        <dbReference type="EMBL" id="OCK76175.1"/>
    </source>
</evidence>
<evidence type="ECO:0000313" key="5">
    <source>
        <dbReference type="Proteomes" id="UP000250266"/>
    </source>
</evidence>
<accession>A0A8E2JB64</accession>
<evidence type="ECO:0000256" key="1">
    <source>
        <dbReference type="PROSITE-ProRule" id="PRU00339"/>
    </source>
</evidence>
<dbReference type="OrthoDB" id="6161812at2759"/>
<dbReference type="InterPro" id="IPR011990">
    <property type="entry name" value="TPR-like_helical_dom_sf"/>
</dbReference>
<dbReference type="InterPro" id="IPR002182">
    <property type="entry name" value="NB-ARC"/>
</dbReference>
<keyword evidence="1" id="KW-0802">TPR repeat</keyword>
<proteinExistence type="predicted"/>
<feature type="repeat" description="TPR" evidence="1">
    <location>
        <begin position="437"/>
        <end position="470"/>
    </location>
</feature>
<gene>
    <name evidence="4" type="ORF">K432DRAFT_437184</name>
</gene>
<evidence type="ECO:0000259" key="2">
    <source>
        <dbReference type="Pfam" id="PF00931"/>
    </source>
</evidence>
<dbReference type="PANTHER" id="PTHR35205:SF1">
    <property type="entry name" value="ZU5 DOMAIN-CONTAINING PROTEIN"/>
    <property type="match status" value="1"/>
</dbReference>
<dbReference type="SUPFAM" id="SSF52540">
    <property type="entry name" value="P-loop containing nucleoside triphosphate hydrolases"/>
    <property type="match status" value="1"/>
</dbReference>
<dbReference type="SUPFAM" id="SSF48452">
    <property type="entry name" value="TPR-like"/>
    <property type="match status" value="2"/>
</dbReference>
<dbReference type="EMBL" id="KV745236">
    <property type="protein sequence ID" value="OCK76175.1"/>
    <property type="molecule type" value="Genomic_DNA"/>
</dbReference>
<dbReference type="Pfam" id="PF00931">
    <property type="entry name" value="NB-ARC"/>
    <property type="match status" value="1"/>
</dbReference>
<name>A0A8E2JB64_9PEZI</name>
<reference evidence="4 5" key="1">
    <citation type="journal article" date="2016" name="Nat. Commun.">
        <title>Ectomycorrhizal ecology is imprinted in the genome of the dominant symbiotic fungus Cenococcum geophilum.</title>
        <authorList>
            <consortium name="DOE Joint Genome Institute"/>
            <person name="Peter M."/>
            <person name="Kohler A."/>
            <person name="Ohm R.A."/>
            <person name="Kuo A."/>
            <person name="Krutzmann J."/>
            <person name="Morin E."/>
            <person name="Arend M."/>
            <person name="Barry K.W."/>
            <person name="Binder M."/>
            <person name="Choi C."/>
            <person name="Clum A."/>
            <person name="Copeland A."/>
            <person name="Grisel N."/>
            <person name="Haridas S."/>
            <person name="Kipfer T."/>
            <person name="LaButti K."/>
            <person name="Lindquist E."/>
            <person name="Lipzen A."/>
            <person name="Maire R."/>
            <person name="Meier B."/>
            <person name="Mihaltcheva S."/>
            <person name="Molinier V."/>
            <person name="Murat C."/>
            <person name="Poggeler S."/>
            <person name="Quandt C.A."/>
            <person name="Sperisen C."/>
            <person name="Tritt A."/>
            <person name="Tisserant E."/>
            <person name="Crous P.W."/>
            <person name="Henrissat B."/>
            <person name="Nehls U."/>
            <person name="Egli S."/>
            <person name="Spatafora J.W."/>
            <person name="Grigoriev I.V."/>
            <person name="Martin F.M."/>
        </authorList>
    </citation>
    <scope>NUCLEOTIDE SEQUENCE [LARGE SCALE GENOMIC DNA]</scope>
    <source>
        <strain evidence="4 5">CBS 459.81</strain>
    </source>
</reference>
<feature type="domain" description="NB-ARC" evidence="2">
    <location>
        <begin position="5"/>
        <end position="119"/>
    </location>
</feature>
<feature type="domain" description="DUF7779" evidence="3">
    <location>
        <begin position="205"/>
        <end position="284"/>
    </location>
</feature>
<dbReference type="Gene3D" id="3.40.50.300">
    <property type="entry name" value="P-loop containing nucleotide triphosphate hydrolases"/>
    <property type="match status" value="1"/>
</dbReference>
<dbReference type="InterPro" id="IPR056681">
    <property type="entry name" value="DUF7779"/>
</dbReference>
<dbReference type="InterPro" id="IPR027417">
    <property type="entry name" value="P-loop_NTPase"/>
</dbReference>
<sequence>MSRTFAICGMGGIGKTDLAVEFVYSRKQHYDAVFWIDSAGDSQLASEFGRIAAELGLEEPTDAQDLITSRESAKAWMAGRTPVNRSSWLLVFDHADKLELLSDYWPKQGNGSVLVTSRDPLAKSNLSFDIAGLDLEPFSVLEGAEFVRRLTNCDNSKEERDASEAMAYQLGGLPLAIFQMAGVIRRKELTIAEFITMYEGDAEYAKLRHVISMLSSDRIQESMFLEADADLSADFKFLQSAKGFQDAKEDLLRSSIIKRSREHKELRINRMISQEVRTRMEPNDRYTVFCTVVTILCTVWPFNLLEKRHATARWRRCEEIFPHVEQVQKLYEENAEAWASEAVDIKLVKMLQDGGAYLHERGFSFQGKPYLERSLYLCEKLASSPESEALLSEIYYTLGAVANETNNGPDCLKYNVILLEMRKNIAKKSGKEDVPLAAAHSQIGIAYMMMGKYALATDHFKESIAMFQRLENFMVDMLAFPMANLGLAYWIQGQLEYSERTFIQALTERELQFGKMDKVSYNMSDACAESDPGRSSKLMQESWQLHNSALQQLESTLGNHHHRVADLCHKIAEHYIRCGEHESAQGYLDRALSIWGSKEWYENQVARSTFLKGNHLISLGGKDAEEGRRCIMKAETLRRKILPDEEPREFAAADYDELVVFWSR</sequence>
<dbReference type="Proteomes" id="UP000250266">
    <property type="component" value="Unassembled WGS sequence"/>
</dbReference>
<dbReference type="GO" id="GO:0043531">
    <property type="term" value="F:ADP binding"/>
    <property type="evidence" value="ECO:0007669"/>
    <property type="project" value="InterPro"/>
</dbReference>
<dbReference type="Pfam" id="PF25000">
    <property type="entry name" value="DUF7779"/>
    <property type="match status" value="1"/>
</dbReference>
<dbReference type="PROSITE" id="PS50005">
    <property type="entry name" value="TPR"/>
    <property type="match status" value="1"/>
</dbReference>
<evidence type="ECO:0000259" key="3">
    <source>
        <dbReference type="Pfam" id="PF25000"/>
    </source>
</evidence>
<dbReference type="PANTHER" id="PTHR35205">
    <property type="entry name" value="NB-ARC AND TPR DOMAIN PROTEIN"/>
    <property type="match status" value="1"/>
</dbReference>
<dbReference type="SMART" id="SM00028">
    <property type="entry name" value="TPR"/>
    <property type="match status" value="3"/>
</dbReference>
<organism evidence="4 5">
    <name type="scientific">Lepidopterella palustris CBS 459.81</name>
    <dbReference type="NCBI Taxonomy" id="1314670"/>
    <lineage>
        <taxon>Eukaryota</taxon>
        <taxon>Fungi</taxon>
        <taxon>Dikarya</taxon>
        <taxon>Ascomycota</taxon>
        <taxon>Pezizomycotina</taxon>
        <taxon>Dothideomycetes</taxon>
        <taxon>Pleosporomycetidae</taxon>
        <taxon>Mytilinidiales</taxon>
        <taxon>Argynnaceae</taxon>
        <taxon>Lepidopterella</taxon>
    </lineage>
</organism>
<dbReference type="Gene3D" id="1.25.40.10">
    <property type="entry name" value="Tetratricopeptide repeat domain"/>
    <property type="match status" value="2"/>
</dbReference>
<dbReference type="InterPro" id="IPR019734">
    <property type="entry name" value="TPR_rpt"/>
</dbReference>
<protein>
    <submittedName>
        <fullName evidence="4">Tetratricopeptide repeat domain-containing protein</fullName>
    </submittedName>
</protein>
<dbReference type="AlphaFoldDB" id="A0A8E2JB64"/>